<feature type="compositionally biased region" description="Basic and acidic residues" evidence="1">
    <location>
        <begin position="280"/>
        <end position="292"/>
    </location>
</feature>
<feature type="compositionally biased region" description="Polar residues" evidence="1">
    <location>
        <begin position="9"/>
        <end position="43"/>
    </location>
</feature>
<evidence type="ECO:0000313" key="2">
    <source>
        <dbReference type="EMBL" id="GBE90112.1"/>
    </source>
</evidence>
<gene>
    <name evidence="2" type="ORF">SCP_1801360</name>
</gene>
<dbReference type="EMBL" id="BFAD01000018">
    <property type="protein sequence ID" value="GBE90112.1"/>
    <property type="molecule type" value="Genomic_DNA"/>
</dbReference>
<feature type="compositionally biased region" description="Acidic residues" evidence="1">
    <location>
        <begin position="295"/>
        <end position="313"/>
    </location>
</feature>
<feature type="region of interest" description="Disordered" evidence="1">
    <location>
        <begin position="1"/>
        <end position="126"/>
    </location>
</feature>
<organism evidence="2 3">
    <name type="scientific">Sparassis crispa</name>
    <dbReference type="NCBI Taxonomy" id="139825"/>
    <lineage>
        <taxon>Eukaryota</taxon>
        <taxon>Fungi</taxon>
        <taxon>Dikarya</taxon>
        <taxon>Basidiomycota</taxon>
        <taxon>Agaricomycotina</taxon>
        <taxon>Agaricomycetes</taxon>
        <taxon>Polyporales</taxon>
        <taxon>Sparassidaceae</taxon>
        <taxon>Sparassis</taxon>
    </lineage>
</organism>
<comment type="caution">
    <text evidence="2">The sequence shown here is derived from an EMBL/GenBank/DDBJ whole genome shotgun (WGS) entry which is preliminary data.</text>
</comment>
<accession>A0A401H6S1</accession>
<sequence>MAILLPVHSGSSSYAEYNPATPSSLRVASTPRSSGVATASTVSPRYGTRAVAGSKRKVVSDEDWEDEQGVQKRPKVEPDVQDLLPRFGALPSSSGSSKDAWASTEDATQMAENMHPQEESAERSAGVADNHVNLGISDEGEELEDWIQSFLKVPEVRAILLESRSSLPNDLLEETPVDPCLLGSMPDEVEQFFLDACEESTPPELVAPQVVRPRPRQPRCGFEFSTPLWKQACQARANIMLDIFGAASLCHEAASEAAAGSSSPQVCSHQWWEAQDDYPVDTKNEGGEKDAPYESSDDDETTEDESSTEDSTEDEKGSEDSTDDEGDEEDSADAQQAQIDTPLDFAPDVTVSDDGNTAFDEDTAFADDHTAFDEEETSSVLPSVSVSLDQPPESFSVFDSLVQVYTARCRLPPLSMIPLPQLREYPELVLRGTAHNIEKEPL</sequence>
<dbReference type="InParanoid" id="A0A401H6S1"/>
<dbReference type="RefSeq" id="XP_027621025.1">
    <property type="nucleotide sequence ID" value="XM_027765224.1"/>
</dbReference>
<feature type="compositionally biased region" description="Acidic residues" evidence="1">
    <location>
        <begin position="320"/>
        <end position="332"/>
    </location>
</feature>
<name>A0A401H6S1_9APHY</name>
<evidence type="ECO:0000313" key="3">
    <source>
        <dbReference type="Proteomes" id="UP000287166"/>
    </source>
</evidence>
<dbReference type="AlphaFoldDB" id="A0A401H6S1"/>
<keyword evidence="3" id="KW-1185">Reference proteome</keyword>
<proteinExistence type="predicted"/>
<protein>
    <submittedName>
        <fullName evidence="2">Uncharacterized protein</fullName>
    </submittedName>
</protein>
<dbReference type="Proteomes" id="UP000287166">
    <property type="component" value="Unassembled WGS sequence"/>
</dbReference>
<reference evidence="2 3" key="1">
    <citation type="journal article" date="2018" name="Sci. Rep.">
        <title>Genome sequence of the cauliflower mushroom Sparassis crispa (Hanabiratake) and its association with beneficial usage.</title>
        <authorList>
            <person name="Kiyama R."/>
            <person name="Furutani Y."/>
            <person name="Kawaguchi K."/>
            <person name="Nakanishi T."/>
        </authorList>
    </citation>
    <scope>NUCLEOTIDE SEQUENCE [LARGE SCALE GENOMIC DNA]</scope>
</reference>
<feature type="region of interest" description="Disordered" evidence="1">
    <location>
        <begin position="277"/>
        <end position="385"/>
    </location>
</feature>
<evidence type="ECO:0000256" key="1">
    <source>
        <dbReference type="SAM" id="MobiDB-lite"/>
    </source>
</evidence>
<dbReference type="GeneID" id="38787029"/>